<dbReference type="GeneID" id="59149670"/>
<organism evidence="7 8">
    <name type="scientific">Infirmifilum lucidum</name>
    <dbReference type="NCBI Taxonomy" id="2776706"/>
    <lineage>
        <taxon>Archaea</taxon>
        <taxon>Thermoproteota</taxon>
        <taxon>Thermoprotei</taxon>
        <taxon>Thermofilales</taxon>
        <taxon>Thermofilaceae</taxon>
        <taxon>Infirmifilum</taxon>
    </lineage>
</organism>
<dbReference type="EMBL" id="CP062310">
    <property type="protein sequence ID" value="QOJ78535.1"/>
    <property type="molecule type" value="Genomic_DNA"/>
</dbReference>
<dbReference type="GO" id="GO:0046872">
    <property type="term" value="F:metal ion binding"/>
    <property type="evidence" value="ECO:0007669"/>
    <property type="project" value="UniProtKB-KW"/>
</dbReference>
<dbReference type="InterPro" id="IPR013785">
    <property type="entry name" value="Aldolase_TIM"/>
</dbReference>
<dbReference type="CDD" id="cd01335">
    <property type="entry name" value="Radical_SAM"/>
    <property type="match status" value="1"/>
</dbReference>
<evidence type="ECO:0000256" key="4">
    <source>
        <dbReference type="ARBA" id="ARBA00023004"/>
    </source>
</evidence>
<evidence type="ECO:0000313" key="8">
    <source>
        <dbReference type="Proteomes" id="UP000594121"/>
    </source>
</evidence>
<sequence>MLYIVFTTGKCNLKCSYCGGSFPQHKVPWSIQYRAEDIKNVVERDPDATVAFYGGEPLLNAEYIKWFMDNVKARRFVIQTNGTLYHLLPDSYWLRFETVLLSIDGRPEVTDKHRGWGVYRKVLEAAGHLRSIGFRGDLVARMTVTEDSDIYEDVKHLLELRLFDHVHWQLDVVWSDRWRNFEKWRDESYIPGLRKLMRLWIAEIRSGKVLGIAPFKAIASQAIFGDVYTAPPCGSGVNSVSILTNGRVKACPIAVEEAWADLGDIARGLRLKANWIRQPCTQCSYFRYCGGRCLYAYMERYWGDKGFQEICKASKELVKLVLSATPLIIDMLDRGVIKKNDLLYPTFNNTVEVIP</sequence>
<comment type="cofactor">
    <cofactor evidence="1">
        <name>[4Fe-4S] cluster</name>
        <dbReference type="ChEBI" id="CHEBI:49883"/>
    </cofactor>
</comment>
<dbReference type="PROSITE" id="PS51918">
    <property type="entry name" value="RADICAL_SAM"/>
    <property type="match status" value="1"/>
</dbReference>
<dbReference type="NCBIfam" id="TIGR04085">
    <property type="entry name" value="rSAM_more_4Fe4S"/>
    <property type="match status" value="1"/>
</dbReference>
<keyword evidence="2" id="KW-0949">S-adenosyl-L-methionine</keyword>
<dbReference type="PANTHER" id="PTHR43273">
    <property type="entry name" value="ANAEROBIC SULFATASE-MATURATING ENZYME HOMOLOG ASLB-RELATED"/>
    <property type="match status" value="1"/>
</dbReference>
<dbReference type="GO" id="GO:0016491">
    <property type="term" value="F:oxidoreductase activity"/>
    <property type="evidence" value="ECO:0007669"/>
    <property type="project" value="InterPro"/>
</dbReference>
<feature type="domain" description="Radical SAM core" evidence="6">
    <location>
        <begin position="1"/>
        <end position="202"/>
    </location>
</feature>
<evidence type="ECO:0000259" key="6">
    <source>
        <dbReference type="PROSITE" id="PS51918"/>
    </source>
</evidence>
<accession>A0A7L9FIE0</accession>
<keyword evidence="5" id="KW-0411">Iron-sulfur</keyword>
<dbReference type="Pfam" id="PF04055">
    <property type="entry name" value="Radical_SAM"/>
    <property type="match status" value="1"/>
</dbReference>
<dbReference type="InterPro" id="IPR007197">
    <property type="entry name" value="rSAM"/>
</dbReference>
<dbReference type="KEGG" id="thel:IG193_07200"/>
<evidence type="ECO:0000256" key="1">
    <source>
        <dbReference type="ARBA" id="ARBA00001966"/>
    </source>
</evidence>
<evidence type="ECO:0000313" key="7">
    <source>
        <dbReference type="EMBL" id="QOJ78535.1"/>
    </source>
</evidence>
<dbReference type="SFLD" id="SFLDS00029">
    <property type="entry name" value="Radical_SAM"/>
    <property type="match status" value="1"/>
</dbReference>
<proteinExistence type="predicted"/>
<gene>
    <name evidence="7" type="ORF">IG193_07200</name>
</gene>
<dbReference type="NCBIfam" id="TIGR04084">
    <property type="entry name" value="rSAM_AF0577"/>
    <property type="match status" value="1"/>
</dbReference>
<dbReference type="GO" id="GO:0051536">
    <property type="term" value="F:iron-sulfur cluster binding"/>
    <property type="evidence" value="ECO:0007669"/>
    <property type="project" value="UniProtKB-KW"/>
</dbReference>
<dbReference type="InterPro" id="IPR023885">
    <property type="entry name" value="4Fe4S-binding_SPASM_dom"/>
</dbReference>
<dbReference type="SFLD" id="SFLDG01067">
    <property type="entry name" value="SPASM/twitch_domain_containing"/>
    <property type="match status" value="1"/>
</dbReference>
<reference evidence="7 8" key="1">
    <citation type="submission" date="2020-10" db="EMBL/GenBank/DDBJ databases">
        <title>Thermofilum lucidum 3507LT sp. nov. a novel member of Thermofilaceae family isolated from Chile hot spring, and proposal of description order Thermofilales.</title>
        <authorList>
            <person name="Zayulina K.S."/>
            <person name="Elcheninov A.G."/>
            <person name="Toshchakov S.V."/>
            <person name="Kublanov I.V."/>
        </authorList>
    </citation>
    <scope>NUCLEOTIDE SEQUENCE [LARGE SCALE GENOMIC DNA]</scope>
    <source>
        <strain evidence="7 8">3507LT</strain>
    </source>
</reference>
<name>A0A7L9FIE0_9CREN</name>
<dbReference type="SUPFAM" id="SSF102114">
    <property type="entry name" value="Radical SAM enzymes"/>
    <property type="match status" value="1"/>
</dbReference>
<dbReference type="InterPro" id="IPR023819">
    <property type="entry name" value="Pep-mod_rSAM_AF0577"/>
</dbReference>
<dbReference type="Gene3D" id="3.20.20.70">
    <property type="entry name" value="Aldolase class I"/>
    <property type="match status" value="1"/>
</dbReference>
<dbReference type="InterPro" id="IPR023867">
    <property type="entry name" value="Sulphatase_maturase_rSAM"/>
</dbReference>
<dbReference type="RefSeq" id="WP_192818507.1">
    <property type="nucleotide sequence ID" value="NZ_CP062310.1"/>
</dbReference>
<keyword evidence="4" id="KW-0408">Iron</keyword>
<dbReference type="Proteomes" id="UP000594121">
    <property type="component" value="Chromosome"/>
</dbReference>
<dbReference type="InParanoid" id="A0A7L9FIE0"/>
<evidence type="ECO:0000256" key="5">
    <source>
        <dbReference type="ARBA" id="ARBA00023014"/>
    </source>
</evidence>
<dbReference type="SFLD" id="SFLDG01104">
    <property type="entry name" value="Uncharacterised_Radical_SAM_Su"/>
    <property type="match status" value="1"/>
</dbReference>
<protein>
    <submittedName>
        <fullName evidence="7">TIGR04084 family radical SAM/SPASM domain-containing protein</fullName>
    </submittedName>
</protein>
<dbReference type="InterPro" id="IPR058240">
    <property type="entry name" value="rSAM_sf"/>
</dbReference>
<dbReference type="PANTHER" id="PTHR43273:SF2">
    <property type="entry name" value="RADICAL SAM CORE DOMAIN-CONTAINING PROTEIN"/>
    <property type="match status" value="1"/>
</dbReference>
<evidence type="ECO:0000256" key="3">
    <source>
        <dbReference type="ARBA" id="ARBA00022723"/>
    </source>
</evidence>
<evidence type="ECO:0000256" key="2">
    <source>
        <dbReference type="ARBA" id="ARBA00022691"/>
    </source>
</evidence>
<dbReference type="AlphaFoldDB" id="A0A7L9FIE0"/>
<keyword evidence="3" id="KW-0479">Metal-binding</keyword>
<keyword evidence="8" id="KW-1185">Reference proteome</keyword>